<accession>A0AAD9LCL1</accession>
<feature type="region of interest" description="Disordered" evidence="1">
    <location>
        <begin position="57"/>
        <end position="79"/>
    </location>
</feature>
<dbReference type="AlphaFoldDB" id="A0AAD9LCL1"/>
<dbReference type="Proteomes" id="UP001259832">
    <property type="component" value="Unassembled WGS sequence"/>
</dbReference>
<dbReference type="EMBL" id="JASMQC010000038">
    <property type="protein sequence ID" value="KAK1930577.1"/>
    <property type="molecule type" value="Genomic_DNA"/>
</dbReference>
<gene>
    <name evidence="2" type="ORF">P3T76_013899</name>
</gene>
<evidence type="ECO:0000256" key="1">
    <source>
        <dbReference type="SAM" id="MobiDB-lite"/>
    </source>
</evidence>
<evidence type="ECO:0000313" key="3">
    <source>
        <dbReference type="Proteomes" id="UP001259832"/>
    </source>
</evidence>
<comment type="caution">
    <text evidence="2">The sequence shown here is derived from an EMBL/GenBank/DDBJ whole genome shotgun (WGS) entry which is preliminary data.</text>
</comment>
<protein>
    <submittedName>
        <fullName evidence="2">Uncharacterized protein</fullName>
    </submittedName>
</protein>
<name>A0AAD9LCL1_9STRA</name>
<sequence>MFQLQKVMARMEDQQGSALEKMSGDLDAKLERLLDSKFQTLFQKKESIPDLIADEDSLMLGSPQSGSPDVRTPDIKTAS</sequence>
<organism evidence="2 3">
    <name type="scientific">Phytophthora citrophthora</name>
    <dbReference type="NCBI Taxonomy" id="4793"/>
    <lineage>
        <taxon>Eukaryota</taxon>
        <taxon>Sar</taxon>
        <taxon>Stramenopiles</taxon>
        <taxon>Oomycota</taxon>
        <taxon>Peronosporomycetes</taxon>
        <taxon>Peronosporales</taxon>
        <taxon>Peronosporaceae</taxon>
        <taxon>Phytophthora</taxon>
    </lineage>
</organism>
<proteinExistence type="predicted"/>
<evidence type="ECO:0000313" key="2">
    <source>
        <dbReference type="EMBL" id="KAK1930577.1"/>
    </source>
</evidence>
<keyword evidence="3" id="KW-1185">Reference proteome</keyword>
<reference evidence="2" key="1">
    <citation type="submission" date="2023-08" db="EMBL/GenBank/DDBJ databases">
        <title>Reference Genome Resource for the Citrus Pathogen Phytophthora citrophthora.</title>
        <authorList>
            <person name="Moller H."/>
            <person name="Coetzee B."/>
            <person name="Rose L.J."/>
            <person name="Van Niekerk J.M."/>
        </authorList>
    </citation>
    <scope>NUCLEOTIDE SEQUENCE</scope>
    <source>
        <strain evidence="2">STE-U-9442</strain>
    </source>
</reference>